<keyword evidence="1" id="KW-0677">Repeat</keyword>
<dbReference type="CDD" id="cd00402">
    <property type="entry name" value="Riboflavin_synthase_like"/>
    <property type="match status" value="1"/>
</dbReference>
<feature type="repeat" description="Lumazine-binding" evidence="2">
    <location>
        <begin position="26"/>
        <end position="122"/>
    </location>
</feature>
<keyword evidence="5" id="KW-1185">Reference proteome</keyword>
<dbReference type="InterPro" id="IPR017938">
    <property type="entry name" value="Riboflavin_synthase-like_b-brl"/>
</dbReference>
<dbReference type="SUPFAM" id="SSF63380">
    <property type="entry name" value="Riboflavin synthase domain-like"/>
    <property type="match status" value="2"/>
</dbReference>
<evidence type="ECO:0000256" key="1">
    <source>
        <dbReference type="ARBA" id="ARBA00022737"/>
    </source>
</evidence>
<dbReference type="PANTHER" id="PTHR21098">
    <property type="entry name" value="RIBOFLAVIN SYNTHASE ALPHA CHAIN"/>
    <property type="match status" value="1"/>
</dbReference>
<sequence length="256" mass="28165">MHYSSSFLGHHSYLSDWRQNLSIRSGFTGIVEEKGQVKDLGSADRGGFDLKIGARVVLEDVKLGDSISVNGTCLTVTDFDAEEFTVGLSPETLRKTSLEELERGSPVNLERALQPLSRMGGHVVHGHVDGTGVIVFMEVEGDSLWVKVKTDKGLVKYIVPKGFVAVDGTSLTVVDVSDEESCFDFMLVAYTQQKVVIPTKKIGQEVNLEVDIMGKYVERLLTTVGFSMNKPQDLSSHLTHYFCHDKLSDPVLVCVP</sequence>
<feature type="domain" description="Lumazine-binding" evidence="3">
    <location>
        <begin position="26"/>
        <end position="122"/>
    </location>
</feature>
<dbReference type="InterPro" id="IPR001783">
    <property type="entry name" value="Lumazine-bd"/>
</dbReference>
<feature type="domain" description="Lumazine-binding" evidence="3">
    <location>
        <begin position="123"/>
        <end position="221"/>
    </location>
</feature>
<evidence type="ECO:0000313" key="5">
    <source>
        <dbReference type="Proteomes" id="UP000266723"/>
    </source>
</evidence>
<dbReference type="PROSITE" id="PS51177">
    <property type="entry name" value="LUMAZINE_BIND"/>
    <property type="match status" value="2"/>
</dbReference>
<gene>
    <name evidence="4" type="ORF">DY000_02012173</name>
</gene>
<dbReference type="Proteomes" id="UP000266723">
    <property type="component" value="Unassembled WGS sequence"/>
</dbReference>
<name>A0ABQ7D5Q6_BRACR</name>
<dbReference type="InterPro" id="IPR026017">
    <property type="entry name" value="Lumazine-bd_dom"/>
</dbReference>
<reference evidence="4 5" key="1">
    <citation type="journal article" date="2020" name="BMC Genomics">
        <title>Intraspecific diversification of the crop wild relative Brassica cretica Lam. using demographic model selection.</title>
        <authorList>
            <person name="Kioukis A."/>
            <person name="Michalopoulou V.A."/>
            <person name="Briers L."/>
            <person name="Pirintsos S."/>
            <person name="Studholme D.J."/>
            <person name="Pavlidis P."/>
            <person name="Sarris P.F."/>
        </authorList>
    </citation>
    <scope>NUCLEOTIDE SEQUENCE [LARGE SCALE GENOMIC DNA]</scope>
    <source>
        <strain evidence="5">cv. PFS-1207/04</strain>
    </source>
</reference>
<dbReference type="NCBIfam" id="TIGR00187">
    <property type="entry name" value="ribE"/>
    <property type="match status" value="1"/>
</dbReference>
<dbReference type="NCBIfam" id="NF006767">
    <property type="entry name" value="PRK09289.1"/>
    <property type="match status" value="1"/>
</dbReference>
<dbReference type="Pfam" id="PF00677">
    <property type="entry name" value="Lum_binding"/>
    <property type="match status" value="2"/>
</dbReference>
<accession>A0ABQ7D5Q6</accession>
<feature type="repeat" description="Lumazine-binding" evidence="2">
    <location>
        <begin position="123"/>
        <end position="221"/>
    </location>
</feature>
<dbReference type="InterPro" id="IPR023366">
    <property type="entry name" value="ATP_synth_asu-like_sf"/>
</dbReference>
<evidence type="ECO:0000256" key="2">
    <source>
        <dbReference type="PROSITE-ProRule" id="PRU00524"/>
    </source>
</evidence>
<dbReference type="EMBL" id="QGKV02000759">
    <property type="protein sequence ID" value="KAF3567777.1"/>
    <property type="molecule type" value="Genomic_DNA"/>
</dbReference>
<dbReference type="Gene3D" id="2.40.30.20">
    <property type="match status" value="2"/>
</dbReference>
<proteinExistence type="predicted"/>
<organism evidence="4 5">
    <name type="scientific">Brassica cretica</name>
    <name type="common">Mustard</name>
    <dbReference type="NCBI Taxonomy" id="69181"/>
    <lineage>
        <taxon>Eukaryota</taxon>
        <taxon>Viridiplantae</taxon>
        <taxon>Streptophyta</taxon>
        <taxon>Embryophyta</taxon>
        <taxon>Tracheophyta</taxon>
        <taxon>Spermatophyta</taxon>
        <taxon>Magnoliopsida</taxon>
        <taxon>eudicotyledons</taxon>
        <taxon>Gunneridae</taxon>
        <taxon>Pentapetalae</taxon>
        <taxon>rosids</taxon>
        <taxon>malvids</taxon>
        <taxon>Brassicales</taxon>
        <taxon>Brassicaceae</taxon>
        <taxon>Brassiceae</taxon>
        <taxon>Brassica</taxon>
    </lineage>
</organism>
<evidence type="ECO:0000259" key="3">
    <source>
        <dbReference type="PROSITE" id="PS51177"/>
    </source>
</evidence>
<evidence type="ECO:0000313" key="4">
    <source>
        <dbReference type="EMBL" id="KAF3567777.1"/>
    </source>
</evidence>
<dbReference type="PANTHER" id="PTHR21098:SF0">
    <property type="entry name" value="RIBOFLAVIN SYNTHASE"/>
    <property type="match status" value="1"/>
</dbReference>
<comment type="caution">
    <text evidence="4">The sequence shown here is derived from an EMBL/GenBank/DDBJ whole genome shotgun (WGS) entry which is preliminary data.</text>
</comment>
<protein>
    <recommendedName>
        <fullName evidence="3">Lumazine-binding domain-containing protein</fullName>
    </recommendedName>
</protein>